<evidence type="ECO:0000313" key="1">
    <source>
        <dbReference type="EMBL" id="KAF7339473.1"/>
    </source>
</evidence>
<gene>
    <name evidence="1" type="ORF">MSAN_02161600</name>
</gene>
<dbReference type="OrthoDB" id="3143640at2759"/>
<sequence>MSHFQPSTSRAFRVLCRSRRDPASCRFSASNSRLATDSSVPALYSPRDIRLDVTLSFIPPISQLKPHLNGPRRTPVPCPLRSTRLPTCILLTSSSWDLQATRWNRSSIPTWSPSSDICLDLHDLHSLRTKFLLLIHDLVRALRSSGVAASYVLVPSSSSRCILCAGACGDLASAIDKLQKTSLPDDTRPNVLLADLGCPCLVVI</sequence>
<dbReference type="AlphaFoldDB" id="A0A8H6XE73"/>
<name>A0A8H6XE73_9AGAR</name>
<comment type="caution">
    <text evidence="1">The sequence shown here is derived from an EMBL/GenBank/DDBJ whole genome shotgun (WGS) entry which is preliminary data.</text>
</comment>
<organism evidence="1 2">
    <name type="scientific">Mycena sanguinolenta</name>
    <dbReference type="NCBI Taxonomy" id="230812"/>
    <lineage>
        <taxon>Eukaryota</taxon>
        <taxon>Fungi</taxon>
        <taxon>Dikarya</taxon>
        <taxon>Basidiomycota</taxon>
        <taxon>Agaricomycotina</taxon>
        <taxon>Agaricomycetes</taxon>
        <taxon>Agaricomycetidae</taxon>
        <taxon>Agaricales</taxon>
        <taxon>Marasmiineae</taxon>
        <taxon>Mycenaceae</taxon>
        <taxon>Mycena</taxon>
    </lineage>
</organism>
<reference evidence="1" key="1">
    <citation type="submission" date="2020-05" db="EMBL/GenBank/DDBJ databases">
        <title>Mycena genomes resolve the evolution of fungal bioluminescence.</title>
        <authorList>
            <person name="Tsai I.J."/>
        </authorList>
    </citation>
    <scope>NUCLEOTIDE SEQUENCE</scope>
    <source>
        <strain evidence="1">160909Yilan</strain>
    </source>
</reference>
<proteinExistence type="predicted"/>
<protein>
    <submittedName>
        <fullName evidence="1">Poxc laccase transcription factor</fullName>
    </submittedName>
</protein>
<accession>A0A8H6XE73</accession>
<keyword evidence="2" id="KW-1185">Reference proteome</keyword>
<dbReference type="Proteomes" id="UP000623467">
    <property type="component" value="Unassembled WGS sequence"/>
</dbReference>
<evidence type="ECO:0000313" key="2">
    <source>
        <dbReference type="Proteomes" id="UP000623467"/>
    </source>
</evidence>
<dbReference type="EMBL" id="JACAZH010000031">
    <property type="protein sequence ID" value="KAF7339473.1"/>
    <property type="molecule type" value="Genomic_DNA"/>
</dbReference>